<sequence>MQVKLHLIVVQLHLIQVRLYLVVVQLHPMRIQLRQMLGQLPEARRGWPVAVVLSTGCCFWRVSRTIHLRP</sequence>
<dbReference type="EMBL" id="CAADEZ010000193">
    <property type="protein sequence ID" value="VFJ57570.1"/>
    <property type="molecule type" value="Genomic_DNA"/>
</dbReference>
<name>A0A450SUA8_9GAMM</name>
<evidence type="ECO:0000313" key="3">
    <source>
        <dbReference type="EMBL" id="VFK11097.1"/>
    </source>
</evidence>
<dbReference type="AlphaFoldDB" id="A0A450SUA8"/>
<evidence type="ECO:0000313" key="2">
    <source>
        <dbReference type="EMBL" id="VFJ57570.1"/>
    </source>
</evidence>
<accession>A0A450SUA8</accession>
<gene>
    <name evidence="2" type="ORF">BECKFM1743A_GA0114220_101938</name>
    <name evidence="3" type="ORF">BECKFM1743B_GA0114221_101672</name>
    <name evidence="1" type="ORF">BECKFM1743C_GA0114222_101742</name>
</gene>
<dbReference type="EMBL" id="CAADFL010000167">
    <property type="protein sequence ID" value="VFK11097.1"/>
    <property type="molecule type" value="Genomic_DNA"/>
</dbReference>
<evidence type="ECO:0000313" key="1">
    <source>
        <dbReference type="EMBL" id="VFJ56303.1"/>
    </source>
</evidence>
<organism evidence="2">
    <name type="scientific">Candidatus Kentrum sp. FM</name>
    <dbReference type="NCBI Taxonomy" id="2126340"/>
    <lineage>
        <taxon>Bacteria</taxon>
        <taxon>Pseudomonadati</taxon>
        <taxon>Pseudomonadota</taxon>
        <taxon>Gammaproteobacteria</taxon>
        <taxon>Candidatus Kentrum</taxon>
    </lineage>
</organism>
<protein>
    <submittedName>
        <fullName evidence="2">Uncharacterized protein</fullName>
    </submittedName>
</protein>
<dbReference type="EMBL" id="CAADFA010000174">
    <property type="protein sequence ID" value="VFJ56303.1"/>
    <property type="molecule type" value="Genomic_DNA"/>
</dbReference>
<reference evidence="2" key="1">
    <citation type="submission" date="2019-02" db="EMBL/GenBank/DDBJ databases">
        <authorList>
            <person name="Gruber-Vodicka R. H."/>
            <person name="Seah K. B. B."/>
        </authorList>
    </citation>
    <scope>NUCLEOTIDE SEQUENCE</scope>
    <source>
        <strain evidence="2">BECK_BZ163</strain>
        <strain evidence="3">BECK_BZ164</strain>
        <strain evidence="1">BECK_BZ165</strain>
    </source>
</reference>
<proteinExistence type="predicted"/>